<reference evidence="3 4" key="1">
    <citation type="submission" date="2021-04" db="EMBL/GenBank/DDBJ databases">
        <title>Nocardia tengchongensis.</title>
        <authorList>
            <person name="Zhuang k."/>
            <person name="Ran Y."/>
            <person name="Li W."/>
        </authorList>
    </citation>
    <scope>NUCLEOTIDE SEQUENCE [LARGE SCALE GENOMIC DNA]</scope>
    <source>
        <strain evidence="3 4">CFH S0057</strain>
    </source>
</reference>
<dbReference type="InterPro" id="IPR057746">
    <property type="entry name" value="CpnT-like_N"/>
</dbReference>
<dbReference type="Pfam" id="PF25547">
    <property type="entry name" value="WXG100_2"/>
    <property type="match status" value="1"/>
</dbReference>
<sequence>MIWEPPLAGTLGWLVGMKWPDGNEDSMWGIADDWKSSAKDLRSIDADIDAAIAAVRQAYPTGDGGDKIIEQLRTMRVGDQSIDKLAEWFETIAGTAENTGTELEYTKLMFYTTLITLAADIAAAWLFPPTAPMAEGAAIGIGRIAVRILTRRAIDFLGKEGLKATEISLMRFALKQTIIGGALGALQDGGIQAYQHEFGRRSEINTQQLLLSAGGGAAGGLVAAPIGKWLPKALVNPIAKAPIKQITAQKAANLLGGGIAGGVAGLAGWAVSGGVTHNWHFDPRVVTAGIAGGTLPGVAHEGRSPWKGSPDKLAVTSTMSDGSPSAVTEKQVHPTAAEGTPHTDNSPHDAAPSHEKPTGGTTPGDHSQGRPADPQPRPTDPGTSKQPTAGVPQAAPVVQTPTHTGPVVDARATETPQTSNPGHTPASAEPKQVPAAAPRTETPAVLRPETPAAPRADAPAPPAPTHRARTLHLPNRARPPPRSARRPASRHR</sequence>
<feature type="compositionally biased region" description="Polar residues" evidence="1">
    <location>
        <begin position="315"/>
        <end position="328"/>
    </location>
</feature>
<feature type="compositionally biased region" description="Basic residues" evidence="1">
    <location>
        <begin position="483"/>
        <end position="492"/>
    </location>
</feature>
<feature type="compositionally biased region" description="Low complexity" evidence="1">
    <location>
        <begin position="447"/>
        <end position="458"/>
    </location>
</feature>
<dbReference type="EMBL" id="CP074371">
    <property type="protein sequence ID" value="QVI21904.1"/>
    <property type="molecule type" value="Genomic_DNA"/>
</dbReference>
<feature type="compositionally biased region" description="Basic and acidic residues" evidence="1">
    <location>
        <begin position="345"/>
        <end position="357"/>
    </location>
</feature>
<accession>A0ABX8CPM6</accession>
<organism evidence="3 4">
    <name type="scientific">Nocardia tengchongensis</name>
    <dbReference type="NCBI Taxonomy" id="2055889"/>
    <lineage>
        <taxon>Bacteria</taxon>
        <taxon>Bacillati</taxon>
        <taxon>Actinomycetota</taxon>
        <taxon>Actinomycetes</taxon>
        <taxon>Mycobacteriales</taxon>
        <taxon>Nocardiaceae</taxon>
        <taxon>Nocardia</taxon>
    </lineage>
</organism>
<dbReference type="Proteomes" id="UP000683310">
    <property type="component" value="Chromosome"/>
</dbReference>
<feature type="region of interest" description="Disordered" evidence="1">
    <location>
        <begin position="296"/>
        <end position="492"/>
    </location>
</feature>
<evidence type="ECO:0000313" key="4">
    <source>
        <dbReference type="Proteomes" id="UP000683310"/>
    </source>
</evidence>
<proteinExistence type="predicted"/>
<keyword evidence="4" id="KW-1185">Reference proteome</keyword>
<evidence type="ECO:0000313" key="3">
    <source>
        <dbReference type="EMBL" id="QVI21904.1"/>
    </source>
</evidence>
<gene>
    <name evidence="3" type="ORF">KHQ06_01710</name>
</gene>
<protein>
    <recommendedName>
        <fullName evidence="2">Outer membrane channel protein CpnT-like N-terminal domain-containing protein</fullName>
    </recommendedName>
</protein>
<name>A0ABX8CPM6_9NOCA</name>
<evidence type="ECO:0000259" key="2">
    <source>
        <dbReference type="Pfam" id="PF25547"/>
    </source>
</evidence>
<evidence type="ECO:0000256" key="1">
    <source>
        <dbReference type="SAM" id="MobiDB-lite"/>
    </source>
</evidence>
<feature type="domain" description="Outer membrane channel protein CpnT-like N-terminal" evidence="2">
    <location>
        <begin position="5"/>
        <end position="150"/>
    </location>
</feature>